<dbReference type="NCBIfam" id="TIGR02823">
    <property type="entry name" value="oxido_YhdH"/>
    <property type="match status" value="1"/>
</dbReference>
<dbReference type="EMBL" id="BAAAFZ010000043">
    <property type="protein sequence ID" value="GAA0588249.1"/>
    <property type="molecule type" value="Genomic_DNA"/>
</dbReference>
<dbReference type="Pfam" id="PF08240">
    <property type="entry name" value="ADH_N"/>
    <property type="match status" value="1"/>
</dbReference>
<dbReference type="Gene3D" id="3.90.180.10">
    <property type="entry name" value="Medium-chain alcohol dehydrogenases, catalytic domain"/>
    <property type="match status" value="1"/>
</dbReference>
<evidence type="ECO:0000259" key="1">
    <source>
        <dbReference type="SMART" id="SM00829"/>
    </source>
</evidence>
<evidence type="ECO:0000313" key="3">
    <source>
        <dbReference type="Proteomes" id="UP001501588"/>
    </source>
</evidence>
<feature type="domain" description="Enoyl reductase (ER)" evidence="1">
    <location>
        <begin position="20"/>
        <end position="328"/>
    </location>
</feature>
<comment type="caution">
    <text evidence="2">The sequence shown here is derived from an EMBL/GenBank/DDBJ whole genome shotgun (WGS) entry which is preliminary data.</text>
</comment>
<dbReference type="InterPro" id="IPR036291">
    <property type="entry name" value="NAD(P)-bd_dom_sf"/>
</dbReference>
<dbReference type="InterPro" id="IPR013149">
    <property type="entry name" value="ADH-like_C"/>
</dbReference>
<dbReference type="Gene3D" id="3.40.50.720">
    <property type="entry name" value="NAD(P)-binding Rossmann-like Domain"/>
    <property type="match status" value="1"/>
</dbReference>
<dbReference type="PANTHER" id="PTHR43677">
    <property type="entry name" value="SHORT-CHAIN DEHYDROGENASE/REDUCTASE"/>
    <property type="match status" value="1"/>
</dbReference>
<dbReference type="InterPro" id="IPR051397">
    <property type="entry name" value="Zn-ADH-like_protein"/>
</dbReference>
<reference evidence="2 3" key="1">
    <citation type="journal article" date="2019" name="Int. J. Syst. Evol. Microbiol.">
        <title>The Global Catalogue of Microorganisms (GCM) 10K type strain sequencing project: providing services to taxonomists for standard genome sequencing and annotation.</title>
        <authorList>
            <consortium name="The Broad Institute Genomics Platform"/>
            <consortium name="The Broad Institute Genome Sequencing Center for Infectious Disease"/>
            <person name="Wu L."/>
            <person name="Ma J."/>
        </authorList>
    </citation>
    <scope>NUCLEOTIDE SEQUENCE [LARGE SCALE GENOMIC DNA]</scope>
    <source>
        <strain evidence="2 3">JCM 9933</strain>
    </source>
</reference>
<name>A0ABN1FDI6_9PROT</name>
<dbReference type="CDD" id="cd08288">
    <property type="entry name" value="MDR_yhdh"/>
    <property type="match status" value="1"/>
</dbReference>
<dbReference type="InterPro" id="IPR013154">
    <property type="entry name" value="ADH-like_N"/>
</dbReference>
<dbReference type="Proteomes" id="UP001501588">
    <property type="component" value="Unassembled WGS sequence"/>
</dbReference>
<keyword evidence="3" id="KW-1185">Reference proteome</keyword>
<dbReference type="Pfam" id="PF00107">
    <property type="entry name" value="ADH_zinc_N"/>
    <property type="match status" value="1"/>
</dbReference>
<dbReference type="SUPFAM" id="SSF50129">
    <property type="entry name" value="GroES-like"/>
    <property type="match status" value="1"/>
</dbReference>
<proteinExistence type="predicted"/>
<dbReference type="InterPro" id="IPR011032">
    <property type="entry name" value="GroES-like_sf"/>
</dbReference>
<dbReference type="InterPro" id="IPR014188">
    <property type="entry name" value="Acrylyl-CoA_reductase_AcuI"/>
</dbReference>
<gene>
    <name evidence="2" type="ORF">GCM10009416_28380</name>
</gene>
<accession>A0ABN1FDI6</accession>
<dbReference type="SUPFAM" id="SSF51735">
    <property type="entry name" value="NAD(P)-binding Rossmann-fold domains"/>
    <property type="match status" value="1"/>
</dbReference>
<evidence type="ECO:0000313" key="2">
    <source>
        <dbReference type="EMBL" id="GAA0588249.1"/>
    </source>
</evidence>
<dbReference type="InterPro" id="IPR020843">
    <property type="entry name" value="ER"/>
</dbReference>
<dbReference type="PANTHER" id="PTHR43677:SF1">
    <property type="entry name" value="ACRYLYL-COA REDUCTASE ACUI-RELATED"/>
    <property type="match status" value="1"/>
</dbReference>
<sequence length="332" mass="34795">MADSFKALVIEDAGGGKPKGAFKQLTLADLPDNDVLVEVAFSTVNYKDGLAVTGKGRIARKLPMVAGIDLAGTVVESRSPEWKPGDQVLVNGWGLSETQWGGYARFQRLKPEWLTRLPNAFSLEEAMAIGTAGYTAALCVDALEAWGVVQQAGREVLVTGASGGVGSVAVALLAKGGYRVVASTGRPETHDYLRGLGAQDFVDRAALLEKGPPLGKERWGGAVDSVGGQTLANALSQTAYGGAVAACGLAGSADLPGSMLPFILRGVALLGVESANAPRAKRDAAWARLARDLDRDKLKAMYEVRPFDALPGLAADILANRIRGRVVVRVED</sequence>
<dbReference type="RefSeq" id="WP_343895981.1">
    <property type="nucleotide sequence ID" value="NZ_BAAAFZ010000043.1"/>
</dbReference>
<protein>
    <submittedName>
        <fullName evidence="2">MDR family oxidoreductase</fullName>
    </submittedName>
</protein>
<organism evidence="2 3">
    <name type="scientific">Craurococcus roseus</name>
    <dbReference type="NCBI Taxonomy" id="77585"/>
    <lineage>
        <taxon>Bacteria</taxon>
        <taxon>Pseudomonadati</taxon>
        <taxon>Pseudomonadota</taxon>
        <taxon>Alphaproteobacteria</taxon>
        <taxon>Acetobacterales</taxon>
        <taxon>Acetobacteraceae</taxon>
        <taxon>Craurococcus</taxon>
    </lineage>
</organism>
<dbReference type="SMART" id="SM00829">
    <property type="entry name" value="PKS_ER"/>
    <property type="match status" value="1"/>
</dbReference>